<gene>
    <name evidence="2" type="ORF">H0264_10990</name>
</gene>
<sequence>MTPSPAPRARRSTPAGTRRRWITGAALSSLALLLLVLGAAGRPLFITENPSPTPILDATEIGFAQDMLAHHQQALVIAQRLSPDADPMVRRLAQQISDSQRFEIGMLLGWLRLTNAGPTNSHPMVWMHGAGESTVTGHAHPATTSVASPATATMPGMASMTELDALSAASGLDAEILFLQLMQRHHYGGVAMAQAANALLTGGPVKLAARDMVTTQGQEIGFIGLLLTQRGGLG</sequence>
<dbReference type="Pfam" id="PF03713">
    <property type="entry name" value="DUF305"/>
    <property type="match status" value="1"/>
</dbReference>
<accession>A0A7D6ZLJ7</accession>
<reference evidence="2 3" key="1">
    <citation type="submission" date="2020-07" db="EMBL/GenBank/DDBJ databases">
        <authorList>
            <person name="Zhuang K."/>
            <person name="Ran Y."/>
        </authorList>
    </citation>
    <scope>NUCLEOTIDE SEQUENCE [LARGE SCALE GENOMIC DNA]</scope>
    <source>
        <strain evidence="2 3">WCH-YHL-001</strain>
    </source>
</reference>
<dbReference type="InterPro" id="IPR005183">
    <property type="entry name" value="DUF305_CopM-like"/>
</dbReference>
<evidence type="ECO:0000259" key="1">
    <source>
        <dbReference type="Pfam" id="PF03713"/>
    </source>
</evidence>
<dbReference type="InterPro" id="IPR012347">
    <property type="entry name" value="Ferritin-like"/>
</dbReference>
<dbReference type="EMBL" id="CP059399">
    <property type="protein sequence ID" value="QLY32700.1"/>
    <property type="molecule type" value="Genomic_DNA"/>
</dbReference>
<protein>
    <submittedName>
        <fullName evidence="2">DUF305 domain-containing protein</fullName>
    </submittedName>
</protein>
<feature type="domain" description="DUF305" evidence="1">
    <location>
        <begin position="60"/>
        <end position="220"/>
    </location>
</feature>
<dbReference type="AlphaFoldDB" id="A0A7D6ZLJ7"/>
<dbReference type="Gene3D" id="1.20.1260.10">
    <property type="match status" value="1"/>
</dbReference>
<evidence type="ECO:0000313" key="2">
    <source>
        <dbReference type="EMBL" id="QLY32700.1"/>
    </source>
</evidence>
<dbReference type="RefSeq" id="WP_181583865.1">
    <property type="nucleotide sequence ID" value="NZ_CP059399.1"/>
</dbReference>
<dbReference type="PANTHER" id="PTHR36933:SF1">
    <property type="entry name" value="SLL0788 PROTEIN"/>
    <property type="match status" value="1"/>
</dbReference>
<dbReference type="Proteomes" id="UP000515512">
    <property type="component" value="Chromosome"/>
</dbReference>
<proteinExistence type="predicted"/>
<name>A0A7D6ZLJ7_9NOCA</name>
<keyword evidence="3" id="KW-1185">Reference proteome</keyword>
<evidence type="ECO:0000313" key="3">
    <source>
        <dbReference type="Proteomes" id="UP000515512"/>
    </source>
</evidence>
<dbReference type="PANTHER" id="PTHR36933">
    <property type="entry name" value="SLL0788 PROTEIN"/>
    <property type="match status" value="1"/>
</dbReference>
<dbReference type="KEGG" id="nhu:H0264_10990"/>
<organism evidence="2 3">
    <name type="scientific">Nocardia huaxiensis</name>
    <dbReference type="NCBI Taxonomy" id="2755382"/>
    <lineage>
        <taxon>Bacteria</taxon>
        <taxon>Bacillati</taxon>
        <taxon>Actinomycetota</taxon>
        <taxon>Actinomycetes</taxon>
        <taxon>Mycobacteriales</taxon>
        <taxon>Nocardiaceae</taxon>
        <taxon>Nocardia</taxon>
    </lineage>
</organism>